<evidence type="ECO:0000313" key="1">
    <source>
        <dbReference type="EMBL" id="SDP43576.1"/>
    </source>
</evidence>
<name>A0A1H0SQU9_9BACI</name>
<dbReference type="RefSeq" id="WP_090851518.1">
    <property type="nucleotide sequence ID" value="NZ_FNJU01000003.1"/>
</dbReference>
<evidence type="ECO:0000313" key="2">
    <source>
        <dbReference type="Proteomes" id="UP000199159"/>
    </source>
</evidence>
<dbReference type="CDD" id="cd20693">
    <property type="entry name" value="CdiI_EcoliA0-like"/>
    <property type="match status" value="1"/>
</dbReference>
<protein>
    <submittedName>
        <fullName evidence="1">Uncharacterized protein</fullName>
    </submittedName>
</protein>
<dbReference type="InterPro" id="IPR049585">
    <property type="entry name" value="CdiI_EcoliA0-like"/>
</dbReference>
<dbReference type="Proteomes" id="UP000199159">
    <property type="component" value="Unassembled WGS sequence"/>
</dbReference>
<dbReference type="AlphaFoldDB" id="A0A1H0SQU9"/>
<keyword evidence="2" id="KW-1185">Reference proteome</keyword>
<accession>A0A1H0SQU9</accession>
<gene>
    <name evidence="1" type="ORF">SAMN05216565_10349</name>
</gene>
<dbReference type="EMBL" id="FNJU01000003">
    <property type="protein sequence ID" value="SDP43576.1"/>
    <property type="molecule type" value="Genomic_DNA"/>
</dbReference>
<dbReference type="STRING" id="930152.SAMN05216565_10349"/>
<organism evidence="1 2">
    <name type="scientific">Litchfieldia salsa</name>
    <dbReference type="NCBI Taxonomy" id="930152"/>
    <lineage>
        <taxon>Bacteria</taxon>
        <taxon>Bacillati</taxon>
        <taxon>Bacillota</taxon>
        <taxon>Bacilli</taxon>
        <taxon>Bacillales</taxon>
        <taxon>Bacillaceae</taxon>
        <taxon>Litchfieldia</taxon>
    </lineage>
</organism>
<dbReference type="OrthoDB" id="6565706at2"/>
<reference evidence="2" key="1">
    <citation type="submission" date="2016-10" db="EMBL/GenBank/DDBJ databases">
        <authorList>
            <person name="Varghese N."/>
            <person name="Submissions S."/>
        </authorList>
    </citation>
    <scope>NUCLEOTIDE SEQUENCE [LARGE SCALE GENOMIC DNA]</scope>
    <source>
        <strain evidence="2">IBRC-M10078</strain>
    </source>
</reference>
<proteinExistence type="predicted"/>
<sequence>MKKEDRKKKLALLIEKQKAKIKEGYGALFDECIAALGDGVTIFSDNKSEELYDLFEDHVPFTDWGRLDWEKFNNPVNINNIVDLTDLLNTEEGIEIYWSHDKFPVLKAKFDNIEKALDDVIAVSADTFLYVRGKYVVEINHEGEITLGYLDNGFFNGCVDP</sequence>
<dbReference type="Pfam" id="PF24172">
    <property type="entry name" value="CdiI_ImmP"/>
    <property type="match status" value="1"/>
</dbReference>